<dbReference type="InterPro" id="IPR057087">
    <property type="entry name" value="Gp12-like"/>
</dbReference>
<dbReference type="Pfam" id="PF23961">
    <property type="entry name" value="Phage_tail_terminator_9"/>
    <property type="match status" value="1"/>
</dbReference>
<dbReference type="Proteomes" id="UP001154272">
    <property type="component" value="Unassembled WGS sequence"/>
</dbReference>
<dbReference type="NCBIfam" id="NF047498">
    <property type="entry name" value="LIC_12616_fam"/>
    <property type="match status" value="1"/>
</dbReference>
<sequence>MRKAIPVKGEKLSIINDSQNRTSTPKPPYIVLKITDKKRLSSSETRYTDKYKIIWCRSQVSVHILFVGTDKIPALEMAHAFDMRFNDAWASEQFEQYSDILFPLYSDDVNSAGQIINSEDQVDDAYSVNAYFEYHPELGVCAASAKEVVMDVDIVD</sequence>
<comment type="caution">
    <text evidence="2">The sequence shown here is derived from an EMBL/GenBank/DDBJ whole genome shotgun (WGS) entry which is preliminary data.</text>
</comment>
<dbReference type="EMBL" id="CAMXCH010000001">
    <property type="protein sequence ID" value="CAI3931657.1"/>
    <property type="molecule type" value="Genomic_DNA"/>
</dbReference>
<evidence type="ECO:0000313" key="3">
    <source>
        <dbReference type="Proteomes" id="UP001154272"/>
    </source>
</evidence>
<feature type="domain" description="Phage neck terminator protein gp12-like" evidence="1">
    <location>
        <begin position="14"/>
        <end position="137"/>
    </location>
</feature>
<gene>
    <name evidence="2" type="ORF">R83534S58_LOCUS571</name>
</gene>
<keyword evidence="3" id="KW-1185">Reference proteome</keyword>
<name>A0ABM9HLB2_9PROT</name>
<proteinExistence type="predicted"/>
<evidence type="ECO:0000313" key="2">
    <source>
        <dbReference type="EMBL" id="CAI3931657.1"/>
    </source>
</evidence>
<reference evidence="2" key="1">
    <citation type="submission" date="2022-10" db="EMBL/GenBank/DDBJ databases">
        <authorList>
            <person name="Botero Cardona J."/>
        </authorList>
    </citation>
    <scope>NUCLEOTIDE SEQUENCE</scope>
    <source>
        <strain evidence="2">R-83534</strain>
    </source>
</reference>
<evidence type="ECO:0000259" key="1">
    <source>
        <dbReference type="Pfam" id="PF23961"/>
    </source>
</evidence>
<organism evidence="2 3">
    <name type="scientific">Commensalibacter papalotli</name>
    <name type="common">ex Botero et al. 2024</name>
    <dbReference type="NCBI Taxonomy" id="2972766"/>
    <lineage>
        <taxon>Bacteria</taxon>
        <taxon>Pseudomonadati</taxon>
        <taxon>Pseudomonadota</taxon>
        <taxon>Alphaproteobacteria</taxon>
        <taxon>Acetobacterales</taxon>
        <taxon>Acetobacteraceae</taxon>
    </lineage>
</organism>
<protein>
    <recommendedName>
        <fullName evidence="1">Phage neck terminator protein gp12-like domain-containing protein</fullName>
    </recommendedName>
</protein>
<accession>A0ABM9HLB2</accession>